<accession>A0AAV7GM25</accession>
<keyword evidence="2" id="KW-1185">Reference proteome</keyword>
<evidence type="ECO:0000313" key="2">
    <source>
        <dbReference type="Proteomes" id="UP000775213"/>
    </source>
</evidence>
<proteinExistence type="predicted"/>
<gene>
    <name evidence="1" type="ORF">IEQ34_007542</name>
</gene>
<dbReference type="AlphaFoldDB" id="A0AAV7GM25"/>
<reference evidence="1 2" key="1">
    <citation type="journal article" date="2021" name="Hortic Res">
        <title>Chromosome-scale assembly of the Dendrobium chrysotoxum genome enhances the understanding of orchid evolution.</title>
        <authorList>
            <person name="Zhang Y."/>
            <person name="Zhang G.Q."/>
            <person name="Zhang D."/>
            <person name="Liu X.D."/>
            <person name="Xu X.Y."/>
            <person name="Sun W.H."/>
            <person name="Yu X."/>
            <person name="Zhu X."/>
            <person name="Wang Z.W."/>
            <person name="Zhao X."/>
            <person name="Zhong W.Y."/>
            <person name="Chen H."/>
            <person name="Yin W.L."/>
            <person name="Huang T."/>
            <person name="Niu S.C."/>
            <person name="Liu Z.J."/>
        </authorList>
    </citation>
    <scope>NUCLEOTIDE SEQUENCE [LARGE SCALE GENOMIC DNA]</scope>
    <source>
        <strain evidence="1">Lindl</strain>
    </source>
</reference>
<name>A0AAV7GM25_DENCH</name>
<organism evidence="1 2">
    <name type="scientific">Dendrobium chrysotoxum</name>
    <name type="common">Orchid</name>
    <dbReference type="NCBI Taxonomy" id="161865"/>
    <lineage>
        <taxon>Eukaryota</taxon>
        <taxon>Viridiplantae</taxon>
        <taxon>Streptophyta</taxon>
        <taxon>Embryophyta</taxon>
        <taxon>Tracheophyta</taxon>
        <taxon>Spermatophyta</taxon>
        <taxon>Magnoliopsida</taxon>
        <taxon>Liliopsida</taxon>
        <taxon>Asparagales</taxon>
        <taxon>Orchidaceae</taxon>
        <taxon>Epidendroideae</taxon>
        <taxon>Malaxideae</taxon>
        <taxon>Dendrobiinae</taxon>
        <taxon>Dendrobium</taxon>
    </lineage>
</organism>
<dbReference type="Proteomes" id="UP000775213">
    <property type="component" value="Unassembled WGS sequence"/>
</dbReference>
<sequence>MLRIMDNDELVSFPNEAEWFLKVRSSLCKLKFKWLKSLQYLPSSLESLSSLQNLSIYEVPKLRKLPILPPFLKFLTIKKFHPELHELYGLVEGSEWYKIAHIPYVDISTD</sequence>
<dbReference type="InterPro" id="IPR032675">
    <property type="entry name" value="LRR_dom_sf"/>
</dbReference>
<comment type="caution">
    <text evidence="1">The sequence shown here is derived from an EMBL/GenBank/DDBJ whole genome shotgun (WGS) entry which is preliminary data.</text>
</comment>
<evidence type="ECO:0000313" key="1">
    <source>
        <dbReference type="EMBL" id="KAH0462960.1"/>
    </source>
</evidence>
<dbReference type="Gene3D" id="3.80.10.10">
    <property type="entry name" value="Ribonuclease Inhibitor"/>
    <property type="match status" value="1"/>
</dbReference>
<dbReference type="EMBL" id="JAGFBR010000008">
    <property type="protein sequence ID" value="KAH0462960.1"/>
    <property type="molecule type" value="Genomic_DNA"/>
</dbReference>
<protein>
    <submittedName>
        <fullName evidence="1">Uncharacterized protein</fullName>
    </submittedName>
</protein>